<dbReference type="SUPFAM" id="SSF53041">
    <property type="entry name" value="Resolvase-like"/>
    <property type="match status" value="1"/>
</dbReference>
<organism evidence="3 4">
    <name type="scientific">Segniliparus rotundus (strain ATCC BAA-972 / CDC 1076 / CIP 108378 / DSM 44985 / JCM 13578)</name>
    <dbReference type="NCBI Taxonomy" id="640132"/>
    <lineage>
        <taxon>Bacteria</taxon>
        <taxon>Bacillati</taxon>
        <taxon>Actinomycetota</taxon>
        <taxon>Actinomycetes</taxon>
        <taxon>Mycobacteriales</taxon>
        <taxon>Segniliparaceae</taxon>
        <taxon>Segniliparus</taxon>
    </lineage>
</organism>
<dbReference type="InterPro" id="IPR006119">
    <property type="entry name" value="Resolv_N"/>
</dbReference>
<dbReference type="InterPro" id="IPR038109">
    <property type="entry name" value="DNA_bind_recomb_sf"/>
</dbReference>
<dbReference type="KEGG" id="srt:Srot_1958"/>
<dbReference type="Pfam" id="PF07508">
    <property type="entry name" value="Recombinase"/>
    <property type="match status" value="1"/>
</dbReference>
<dbReference type="Pfam" id="PF00239">
    <property type="entry name" value="Resolvase"/>
    <property type="match status" value="1"/>
</dbReference>
<dbReference type="InterPro" id="IPR025827">
    <property type="entry name" value="Zn_ribbon_recom_dom"/>
</dbReference>
<reference evidence="3 4" key="1">
    <citation type="journal article" date="2010" name="Stand. Genomic Sci.">
        <title>Complete genome sequence of Segniliparus rotundus type strain (CDC 1076).</title>
        <authorList>
            <person name="Sikorski J."/>
            <person name="Lapidus A."/>
            <person name="Copeland A."/>
            <person name="Misra M."/>
            <person name="Glavina Del Rio T."/>
            <person name="Nolan M."/>
            <person name="Lucas S."/>
            <person name="Chen F."/>
            <person name="Tice H."/>
            <person name="Cheng J.F."/>
            <person name="Jando M."/>
            <person name="Schneider S."/>
            <person name="Bruce D."/>
            <person name="Goodwin L."/>
            <person name="Pitluck S."/>
            <person name="Liolios K."/>
            <person name="Mikhailova N."/>
            <person name="Pati A."/>
            <person name="Ivanova N."/>
            <person name="Mavromatis K."/>
            <person name="Chen A."/>
            <person name="Palaniappan K."/>
            <person name="Chertkov O."/>
            <person name="Land M."/>
            <person name="Hauser L."/>
            <person name="Chang Y.J."/>
            <person name="Jeffries C.D."/>
            <person name="Brettin T."/>
            <person name="Detter J.C."/>
            <person name="Han C."/>
            <person name="Rohde M."/>
            <person name="Goker M."/>
            <person name="Bristow J."/>
            <person name="Eisen J.A."/>
            <person name="Markowitz V."/>
            <person name="Hugenholtz P."/>
            <person name="Kyrpides N.C."/>
            <person name="Klenk H.P."/>
        </authorList>
    </citation>
    <scope>NUCLEOTIDE SEQUENCE [LARGE SCALE GENOMIC DNA]</scope>
    <source>
        <strain evidence="4">ATCC BAA-972 / CDC 1076 / CIP 108378 / DSM 44985 / JCM 13578</strain>
    </source>
</reference>
<dbReference type="PROSITE" id="PS51736">
    <property type="entry name" value="RECOMBINASES_3"/>
    <property type="match status" value="1"/>
</dbReference>
<dbReference type="AlphaFoldDB" id="D6Z8Y5"/>
<accession>D6Z8Y5</accession>
<evidence type="ECO:0000313" key="4">
    <source>
        <dbReference type="Proteomes" id="UP000002247"/>
    </source>
</evidence>
<dbReference type="eggNOG" id="COG1961">
    <property type="taxonomic scope" value="Bacteria"/>
</dbReference>
<dbReference type="CDD" id="cd00338">
    <property type="entry name" value="Ser_Recombinase"/>
    <property type="match status" value="1"/>
</dbReference>
<dbReference type="Gene3D" id="3.40.50.1390">
    <property type="entry name" value="Resolvase, N-terminal catalytic domain"/>
    <property type="match status" value="1"/>
</dbReference>
<dbReference type="PANTHER" id="PTHR30461:SF23">
    <property type="entry name" value="DNA RECOMBINASE-RELATED"/>
    <property type="match status" value="1"/>
</dbReference>
<protein>
    <submittedName>
        <fullName evidence="3">Resolvase domain protein</fullName>
    </submittedName>
</protein>
<evidence type="ECO:0000313" key="3">
    <source>
        <dbReference type="EMBL" id="ADG98415.1"/>
    </source>
</evidence>
<dbReference type="PANTHER" id="PTHR30461">
    <property type="entry name" value="DNA-INVERTASE FROM LAMBDOID PROPHAGE"/>
    <property type="match status" value="1"/>
</dbReference>
<dbReference type="RefSeq" id="WP_013138868.1">
    <property type="nucleotide sequence ID" value="NC_014168.1"/>
</dbReference>
<dbReference type="SMART" id="SM00857">
    <property type="entry name" value="Resolvase"/>
    <property type="match status" value="1"/>
</dbReference>
<name>D6Z8Y5_SEGRD</name>
<dbReference type="Pfam" id="PF13408">
    <property type="entry name" value="Zn_ribbon_recom"/>
    <property type="match status" value="1"/>
</dbReference>
<dbReference type="GO" id="GO:0000150">
    <property type="term" value="F:DNA strand exchange activity"/>
    <property type="evidence" value="ECO:0007669"/>
    <property type="project" value="InterPro"/>
</dbReference>
<sequence length="476" mass="52842">MPIRAESTKRAGSYLRISYDQEGLELGVDRQREDNSKKAAEKGWAVAREYVDNDLSAYSGVARPGFEQMVEDIRDGVIDAIVVWNFDRLIRIPSELETLSKVCAAAGVRQVATMTADIDLGNDDGLFMARIFAAWAAKESGRKSARIKRKWEQNAKAGLPHGPSRPFGYEQDKITVRESEAQVIRELASRFVAGESVRGLANWLNETGMPTATGKAQWTISTVRRILLSPRIAGLREHCGEIVGDAMWEPIIGLAEREQVLAKFAARAVSGRRAPRTHLLSGLLRCGKCGYTLRSSSRTPHDISNRRRRYICVLFPARDSCGKLTVVAEPVEELITRAVLDLLDSPELAKKMAGKESEDGETAALSEALTMDQLQLEELAQLYSQRTITIREWIAARDPIQARIRDAERRLAQATQTTALTGFAGRGEELRGQWEELSLDRRCAVVKSVLDHAVIAPGVRGARTLDIGRVQPVWRV</sequence>
<dbReference type="GO" id="GO:0003677">
    <property type="term" value="F:DNA binding"/>
    <property type="evidence" value="ECO:0007669"/>
    <property type="project" value="InterPro"/>
</dbReference>
<proteinExistence type="predicted"/>
<evidence type="ECO:0000259" key="1">
    <source>
        <dbReference type="PROSITE" id="PS51736"/>
    </source>
</evidence>
<gene>
    <name evidence="3" type="ordered locus">Srot_1958</name>
</gene>
<dbReference type="PROSITE" id="PS51737">
    <property type="entry name" value="RECOMBINASE_DNA_BIND"/>
    <property type="match status" value="1"/>
</dbReference>
<dbReference type="InterPro" id="IPR011109">
    <property type="entry name" value="DNA_bind_recombinase_dom"/>
</dbReference>
<dbReference type="EMBL" id="CP001958">
    <property type="protein sequence ID" value="ADG98415.1"/>
    <property type="molecule type" value="Genomic_DNA"/>
</dbReference>
<dbReference type="InterPro" id="IPR050639">
    <property type="entry name" value="SSR_resolvase"/>
</dbReference>
<feature type="domain" description="Resolvase/invertase-type recombinase catalytic" evidence="1">
    <location>
        <begin position="10"/>
        <end position="158"/>
    </location>
</feature>
<dbReference type="InterPro" id="IPR036162">
    <property type="entry name" value="Resolvase-like_N_sf"/>
</dbReference>
<keyword evidence="4" id="KW-1185">Reference proteome</keyword>
<feature type="domain" description="Recombinase" evidence="2">
    <location>
        <begin position="166"/>
        <end position="270"/>
    </location>
</feature>
<evidence type="ECO:0000259" key="2">
    <source>
        <dbReference type="PROSITE" id="PS51737"/>
    </source>
</evidence>
<dbReference type="Gene3D" id="3.90.1750.20">
    <property type="entry name" value="Putative Large Serine Recombinase, Chain B, Domain 2"/>
    <property type="match status" value="1"/>
</dbReference>
<dbReference type="HOGENOM" id="CLU_010686_18_18_11"/>
<dbReference type="Proteomes" id="UP000002247">
    <property type="component" value="Chromosome"/>
</dbReference>